<organism evidence="2 3">
    <name type="scientific">Dioscorea zingiberensis</name>
    <dbReference type="NCBI Taxonomy" id="325984"/>
    <lineage>
        <taxon>Eukaryota</taxon>
        <taxon>Viridiplantae</taxon>
        <taxon>Streptophyta</taxon>
        <taxon>Embryophyta</taxon>
        <taxon>Tracheophyta</taxon>
        <taxon>Spermatophyta</taxon>
        <taxon>Magnoliopsida</taxon>
        <taxon>Liliopsida</taxon>
        <taxon>Dioscoreales</taxon>
        <taxon>Dioscoreaceae</taxon>
        <taxon>Dioscorea</taxon>
    </lineage>
</organism>
<dbReference type="PANTHER" id="PTHR47718">
    <property type="entry name" value="OS01G0519700 PROTEIN"/>
    <property type="match status" value="1"/>
</dbReference>
<reference evidence="2" key="2">
    <citation type="journal article" date="2022" name="Hortic Res">
        <title>The genome of Dioscorea zingiberensis sheds light on the biosynthesis, origin and evolution of the medicinally important diosgenin saponins.</title>
        <authorList>
            <person name="Li Y."/>
            <person name="Tan C."/>
            <person name="Li Z."/>
            <person name="Guo J."/>
            <person name="Li S."/>
            <person name="Chen X."/>
            <person name="Wang C."/>
            <person name="Dai X."/>
            <person name="Yang H."/>
            <person name="Song W."/>
            <person name="Hou L."/>
            <person name="Xu J."/>
            <person name="Tong Z."/>
            <person name="Xu A."/>
            <person name="Yuan X."/>
            <person name="Wang W."/>
            <person name="Yang Q."/>
            <person name="Chen L."/>
            <person name="Sun Z."/>
            <person name="Wang K."/>
            <person name="Pan B."/>
            <person name="Chen J."/>
            <person name="Bao Y."/>
            <person name="Liu F."/>
            <person name="Qi X."/>
            <person name="Gang D.R."/>
            <person name="Wen J."/>
            <person name="Li J."/>
        </authorList>
    </citation>
    <scope>NUCLEOTIDE SEQUENCE</scope>
    <source>
        <strain evidence="2">Dzin_1.0</strain>
    </source>
</reference>
<feature type="domain" description="MULE transposase" evidence="1">
    <location>
        <begin position="116"/>
        <end position="210"/>
    </location>
</feature>
<dbReference type="Proteomes" id="UP001085076">
    <property type="component" value="Miscellaneous, Linkage group lg01"/>
</dbReference>
<keyword evidence="3" id="KW-1185">Reference proteome</keyword>
<name>A0A9D5D5P3_9LILI</name>
<evidence type="ECO:0000313" key="3">
    <source>
        <dbReference type="Proteomes" id="UP001085076"/>
    </source>
</evidence>
<evidence type="ECO:0000259" key="1">
    <source>
        <dbReference type="Pfam" id="PF10551"/>
    </source>
</evidence>
<dbReference type="InterPro" id="IPR018289">
    <property type="entry name" value="MULE_transposase_dom"/>
</dbReference>
<dbReference type="OrthoDB" id="675990at2759"/>
<sequence length="291" mass="34302">MLRISREISYAHAFTIDKMDEAGIRPVDAYSYMAKEVGGEQYLGFLPKDCSNFLQNKRNNILEAGDAQHLIDYFKALQVGDPSFFYSVQVDAENHMTNFFWRDGRSKVDYSYFGDVVIFDTTYRTNKYNMICAPFVGVNHHWQNVLFGCAFLLDETTSSFIWLFKTFMESMQWKQPQTIFTDQCAAMSNAIENVMQCSRHRLCLWHIGQNAAKKISRYYGQPDFKKLFNSCIYDCHTIEEFELKWSSLLNKYNLQENSWIQNLYKYKEKWASLKKDTFSARYILSSQRRKA</sequence>
<protein>
    <recommendedName>
        <fullName evidence="1">MULE transposase domain-containing protein</fullName>
    </recommendedName>
</protein>
<dbReference type="Pfam" id="PF10551">
    <property type="entry name" value="MULE"/>
    <property type="match status" value="1"/>
</dbReference>
<proteinExistence type="predicted"/>
<comment type="caution">
    <text evidence="2">The sequence shown here is derived from an EMBL/GenBank/DDBJ whole genome shotgun (WGS) entry which is preliminary data.</text>
</comment>
<dbReference type="AlphaFoldDB" id="A0A9D5D5P3"/>
<dbReference type="PANTHER" id="PTHR47718:SF17">
    <property type="entry name" value="PROTEIN FAR1-RELATED SEQUENCE 5-LIKE"/>
    <property type="match status" value="1"/>
</dbReference>
<gene>
    <name evidence="2" type="ORF">J5N97_004192</name>
</gene>
<evidence type="ECO:0000313" key="2">
    <source>
        <dbReference type="EMBL" id="KAJ0985836.1"/>
    </source>
</evidence>
<dbReference type="EMBL" id="JAGGNH010000001">
    <property type="protein sequence ID" value="KAJ0985836.1"/>
    <property type="molecule type" value="Genomic_DNA"/>
</dbReference>
<reference evidence="2" key="1">
    <citation type="submission" date="2021-03" db="EMBL/GenBank/DDBJ databases">
        <authorList>
            <person name="Li Z."/>
            <person name="Yang C."/>
        </authorList>
    </citation>
    <scope>NUCLEOTIDE SEQUENCE</scope>
    <source>
        <strain evidence="2">Dzin_1.0</strain>
        <tissue evidence="2">Leaf</tissue>
    </source>
</reference>
<accession>A0A9D5D5P3</accession>